<accession>A0A849I7D9</accession>
<dbReference type="EMBL" id="JABEPP010000002">
    <property type="protein sequence ID" value="NNM72000.1"/>
    <property type="molecule type" value="Genomic_DNA"/>
</dbReference>
<dbReference type="GO" id="GO:0005829">
    <property type="term" value="C:cytosol"/>
    <property type="evidence" value="ECO:0007669"/>
    <property type="project" value="TreeGrafter"/>
</dbReference>
<dbReference type="CDD" id="cd18093">
    <property type="entry name" value="SpoU-like_TrmJ"/>
    <property type="match status" value="1"/>
</dbReference>
<proteinExistence type="inferred from homology"/>
<feature type="domain" description="tRNA/rRNA methyltransferase SpoU type" evidence="5">
    <location>
        <begin position="17"/>
        <end position="166"/>
    </location>
</feature>
<evidence type="ECO:0000256" key="2">
    <source>
        <dbReference type="ARBA" id="ARBA00022603"/>
    </source>
</evidence>
<dbReference type="Pfam" id="PF00588">
    <property type="entry name" value="SpoU_methylase"/>
    <property type="match status" value="1"/>
</dbReference>
<dbReference type="InterPro" id="IPR001537">
    <property type="entry name" value="SpoU_MeTrfase"/>
</dbReference>
<evidence type="ECO:0000256" key="1">
    <source>
        <dbReference type="ARBA" id="ARBA00007228"/>
    </source>
</evidence>
<dbReference type="PIRSF" id="PIRSF004808">
    <property type="entry name" value="LasT"/>
    <property type="match status" value="1"/>
</dbReference>
<evidence type="ECO:0000259" key="5">
    <source>
        <dbReference type="Pfam" id="PF00588"/>
    </source>
</evidence>
<organism evidence="6 7">
    <name type="scientific">Enterovirga aerilata</name>
    <dbReference type="NCBI Taxonomy" id="2730920"/>
    <lineage>
        <taxon>Bacteria</taxon>
        <taxon>Pseudomonadati</taxon>
        <taxon>Pseudomonadota</taxon>
        <taxon>Alphaproteobacteria</taxon>
        <taxon>Hyphomicrobiales</taxon>
        <taxon>Methylobacteriaceae</taxon>
        <taxon>Enterovirga</taxon>
    </lineage>
</organism>
<evidence type="ECO:0000313" key="6">
    <source>
        <dbReference type="EMBL" id="NNM72000.1"/>
    </source>
</evidence>
<dbReference type="GO" id="GO:0008173">
    <property type="term" value="F:RNA methyltransferase activity"/>
    <property type="evidence" value="ECO:0007669"/>
    <property type="project" value="InterPro"/>
</dbReference>
<reference evidence="6 7" key="1">
    <citation type="submission" date="2020-04" db="EMBL/GenBank/DDBJ databases">
        <title>Enterovirga sp. isolate from soil.</title>
        <authorList>
            <person name="Chea S."/>
            <person name="Kim D.-U."/>
        </authorList>
    </citation>
    <scope>NUCLEOTIDE SEQUENCE [LARGE SCALE GENOMIC DNA]</scope>
    <source>
        <strain evidence="6 7">DB1703</strain>
    </source>
</reference>
<evidence type="ECO:0000256" key="3">
    <source>
        <dbReference type="ARBA" id="ARBA00022679"/>
    </source>
</evidence>
<keyword evidence="3 6" id="KW-0808">Transferase</keyword>
<dbReference type="PANTHER" id="PTHR42786">
    <property type="entry name" value="TRNA/RRNA METHYLTRANSFERASE"/>
    <property type="match status" value="1"/>
</dbReference>
<evidence type="ECO:0000256" key="4">
    <source>
        <dbReference type="ARBA" id="ARBA00022691"/>
    </source>
</evidence>
<dbReference type="GO" id="GO:0003723">
    <property type="term" value="F:RNA binding"/>
    <property type="evidence" value="ECO:0007669"/>
    <property type="project" value="InterPro"/>
</dbReference>
<dbReference type="InterPro" id="IPR004384">
    <property type="entry name" value="RNA_MeTrfase_TrmJ/LasT"/>
</dbReference>
<dbReference type="Gene3D" id="1.10.8.590">
    <property type="match status" value="1"/>
</dbReference>
<gene>
    <name evidence="6" type="ORF">HJG44_06280</name>
</gene>
<dbReference type="Proteomes" id="UP000564885">
    <property type="component" value="Unassembled WGS sequence"/>
</dbReference>
<dbReference type="AlphaFoldDB" id="A0A849I7D9"/>
<keyword evidence="2 6" id="KW-0489">Methyltransferase</keyword>
<dbReference type="GO" id="GO:0002128">
    <property type="term" value="P:tRNA nucleoside ribose methylation"/>
    <property type="evidence" value="ECO:0007669"/>
    <property type="project" value="TreeGrafter"/>
</dbReference>
<keyword evidence="4" id="KW-0949">S-adenosyl-L-methionine</keyword>
<protein>
    <submittedName>
        <fullName evidence="6">RNA methyltransferase</fullName>
    </submittedName>
</protein>
<dbReference type="InterPro" id="IPR029026">
    <property type="entry name" value="tRNA_m1G_MTases_N"/>
</dbReference>
<evidence type="ECO:0000313" key="7">
    <source>
        <dbReference type="Proteomes" id="UP000564885"/>
    </source>
</evidence>
<name>A0A849I7D9_9HYPH</name>
<keyword evidence="7" id="KW-1185">Reference proteome</keyword>
<dbReference type="InterPro" id="IPR029028">
    <property type="entry name" value="Alpha/beta_knot_MTases"/>
</dbReference>
<comment type="similarity">
    <text evidence="1">Belongs to the class IV-like SAM-binding methyltransferase superfamily. RNA methyltransferase TrmH family.</text>
</comment>
<dbReference type="PANTHER" id="PTHR42786:SF7">
    <property type="entry name" value="TRNA_RRNA METHYLTRANSFERASE SPOU TYPE DOMAIN-CONTAINING PROTEIN"/>
    <property type="match status" value="1"/>
</dbReference>
<dbReference type="SUPFAM" id="SSF75217">
    <property type="entry name" value="alpha/beta knot"/>
    <property type="match status" value="1"/>
</dbReference>
<dbReference type="Gene3D" id="3.40.1280.10">
    <property type="match status" value="1"/>
</dbReference>
<comment type="caution">
    <text evidence="6">The sequence shown here is derived from an EMBL/GenBank/DDBJ whole genome shotgun (WGS) entry which is preliminary data.</text>
</comment>
<sequence length="255" mass="27016">MAAVNSVTDSGAGCPAIILVEPQLGENIGMAARAMANFGLSELRLVAPRDGWPNPAAVAAAAGATALLDKAKVYPSTAAAVADLHCVLATSARSRGQMKRVLAPDAAMADLALRSRAGQGTGILFGRERTGLENDDISLCDALVTFPVDPAFASLNLAQAVLLVGYEWTRASRGLALPFEANPATPPASRASLIGLFEHLEAELEAAAFYPPDKKPVMARNMRDMFHRMGPTEQDVRTWRGAIRALAELRRTRKA</sequence>